<dbReference type="InterPro" id="IPR001810">
    <property type="entry name" value="F-box_dom"/>
</dbReference>
<evidence type="ECO:0000259" key="1">
    <source>
        <dbReference type="Pfam" id="PF00646"/>
    </source>
</evidence>
<reference evidence="2 3" key="1">
    <citation type="submission" date="2024-10" db="EMBL/GenBank/DDBJ databases">
        <title>Updated reference genomes for cyclostephanoid diatoms.</title>
        <authorList>
            <person name="Roberts W.R."/>
            <person name="Alverson A.J."/>
        </authorList>
    </citation>
    <scope>NUCLEOTIDE SEQUENCE [LARGE SCALE GENOMIC DNA]</scope>
    <source>
        <strain evidence="2 3">AJA276-08</strain>
    </source>
</reference>
<evidence type="ECO:0000313" key="2">
    <source>
        <dbReference type="EMBL" id="KAL3764006.1"/>
    </source>
</evidence>
<comment type="caution">
    <text evidence="2">The sequence shown here is derived from an EMBL/GenBank/DDBJ whole genome shotgun (WGS) entry which is preliminary data.</text>
</comment>
<dbReference type="Proteomes" id="UP001530315">
    <property type="component" value="Unassembled WGS sequence"/>
</dbReference>
<keyword evidence="3" id="KW-1185">Reference proteome</keyword>
<gene>
    <name evidence="2" type="ORF">ACHAW5_000045</name>
</gene>
<proteinExistence type="predicted"/>
<dbReference type="Pfam" id="PF00646">
    <property type="entry name" value="F-box"/>
    <property type="match status" value="1"/>
</dbReference>
<dbReference type="EMBL" id="JALLAZ020001785">
    <property type="protein sequence ID" value="KAL3764006.1"/>
    <property type="molecule type" value="Genomic_DNA"/>
</dbReference>
<organism evidence="2 3">
    <name type="scientific">Stephanodiscus triporus</name>
    <dbReference type="NCBI Taxonomy" id="2934178"/>
    <lineage>
        <taxon>Eukaryota</taxon>
        <taxon>Sar</taxon>
        <taxon>Stramenopiles</taxon>
        <taxon>Ochrophyta</taxon>
        <taxon>Bacillariophyta</taxon>
        <taxon>Coscinodiscophyceae</taxon>
        <taxon>Thalassiosirophycidae</taxon>
        <taxon>Stephanodiscales</taxon>
        <taxon>Stephanodiscaceae</taxon>
        <taxon>Stephanodiscus</taxon>
    </lineage>
</organism>
<dbReference type="AlphaFoldDB" id="A0ABD3MMD0"/>
<dbReference type="Gene3D" id="1.20.1280.50">
    <property type="match status" value="1"/>
</dbReference>
<dbReference type="SUPFAM" id="SSF81383">
    <property type="entry name" value="F-box domain"/>
    <property type="match status" value="1"/>
</dbReference>
<accession>A0ABD3MMD0</accession>
<dbReference type="InterPro" id="IPR036047">
    <property type="entry name" value="F-box-like_dom_sf"/>
</dbReference>
<evidence type="ECO:0000313" key="3">
    <source>
        <dbReference type="Proteomes" id="UP001530315"/>
    </source>
</evidence>
<name>A0ABD3MMD0_9STRA</name>
<protein>
    <recommendedName>
        <fullName evidence="1">F-box domain-containing protein</fullName>
    </recommendedName>
</protein>
<sequence>MYPSLPNNVGSVVAYERKKLRAKDARVQLNEAIDKLAVAIDLAGSQSKERFNCVVKITNCSNPHVTTPAGPSTTPTPPLHPLAKLMDDTIQQASTAKKWDRPSFIGLSATIINSLNAQCESLMREVAELRCTAGRDSVSMVSTRHLSSDLSSLGRSSSFERENGVHAHYGISGDQAAVSGHALRSEKSDSSIDANTTDNYEEQLTHAVQNTIGTTSLLQNIASFMDPSSLCKCLCTSKRWRSQHIFENADIWLNLCIKRFGVSAVRKWQDSDHDEDGVTEKHNDFSFANFNMYRHMAEMNVKPFCPMEGTLFLGGATSDGMVGCWVSLVDRSNGETSRSVMQKKINGDKATESYAPLPVVELRLLVQNTGYSRGVIVVPNQQFTVDASTRRKGEKMLEISGDNRFKAHVLHNEKSAFLGDLDSRELKSLSHEMCHLRLFESAVLSIHIHARGCSTTAKFCSRSKRMQFLYCIDGTTRPLAIPFQSC</sequence>
<feature type="domain" description="F-box" evidence="1">
    <location>
        <begin position="217"/>
        <end position="242"/>
    </location>
</feature>